<proteinExistence type="predicted"/>
<dbReference type="Pfam" id="PF14243">
    <property type="entry name" value="R2K_3"/>
    <property type="match status" value="1"/>
</dbReference>
<comment type="caution">
    <text evidence="2">The sequence shown here is derived from an EMBL/GenBank/DDBJ whole genome shotgun (WGS) entry which is preliminary data.</text>
</comment>
<dbReference type="Proteomes" id="UP001596297">
    <property type="component" value="Unassembled WGS sequence"/>
</dbReference>
<evidence type="ECO:0000259" key="1">
    <source>
        <dbReference type="Pfam" id="PF14243"/>
    </source>
</evidence>
<feature type="domain" description="ATP-grasp" evidence="1">
    <location>
        <begin position="121"/>
        <end position="248"/>
    </location>
</feature>
<accession>A0ABW1YAY9</accession>
<protein>
    <submittedName>
        <fullName evidence="2">ATP-grasp domain-containing protein</fullName>
    </submittedName>
</protein>
<name>A0ABW1YAY9_9DEIO</name>
<dbReference type="InterPro" id="IPR025643">
    <property type="entry name" value="R2K_3"/>
</dbReference>
<evidence type="ECO:0000313" key="2">
    <source>
        <dbReference type="EMBL" id="MFC6591431.1"/>
    </source>
</evidence>
<reference evidence="3" key="1">
    <citation type="journal article" date="2019" name="Int. J. Syst. Evol. Microbiol.">
        <title>The Global Catalogue of Microorganisms (GCM) 10K type strain sequencing project: providing services to taxonomists for standard genome sequencing and annotation.</title>
        <authorList>
            <consortium name="The Broad Institute Genomics Platform"/>
            <consortium name="The Broad Institute Genome Sequencing Center for Infectious Disease"/>
            <person name="Wu L."/>
            <person name="Ma J."/>
        </authorList>
    </citation>
    <scope>NUCLEOTIDE SEQUENCE [LARGE SCALE GENOMIC DNA]</scope>
    <source>
        <strain evidence="3">CGMCC 1.15772</strain>
    </source>
</reference>
<dbReference type="EMBL" id="JBHSWD010000001">
    <property type="protein sequence ID" value="MFC6591431.1"/>
    <property type="molecule type" value="Genomic_DNA"/>
</dbReference>
<sequence length="253" mass="27898">MHVLVPADYFHPKTPDAEFADQAAAFAEAGHSVGVWPLPAGTVLNGRVLYRGWMLTGEEYTELAQAVTGAGGEPVTTPEQYLAAHHLPNWAGKLAGLTPETRCWPAEALTDVDGLRAEMAALGWGEYFVKDYVKSLKTGRRSILRDLTELDALLTDMEQFRGRIEGGLCVRRVEDFLPDTERRFFVWRGKAFAPAGADIPKILQEVAERIDLPFYSVDVVQRTDGTERVVEIGDGQVSDVVGWEVGELVRILG</sequence>
<evidence type="ECO:0000313" key="3">
    <source>
        <dbReference type="Proteomes" id="UP001596297"/>
    </source>
</evidence>
<keyword evidence="3" id="KW-1185">Reference proteome</keyword>
<dbReference type="RefSeq" id="WP_380082436.1">
    <property type="nucleotide sequence ID" value="NZ_JBHSWD010000001.1"/>
</dbReference>
<organism evidence="2 3">
    <name type="scientific">Deinococcus lacus</name>
    <dbReference type="NCBI Taxonomy" id="392561"/>
    <lineage>
        <taxon>Bacteria</taxon>
        <taxon>Thermotogati</taxon>
        <taxon>Deinococcota</taxon>
        <taxon>Deinococci</taxon>
        <taxon>Deinococcales</taxon>
        <taxon>Deinococcaceae</taxon>
        <taxon>Deinococcus</taxon>
    </lineage>
</organism>
<gene>
    <name evidence="2" type="ORF">ACFP81_05005</name>
</gene>